<dbReference type="OrthoDB" id="4703at2759"/>
<feature type="compositionally biased region" description="Basic residues" evidence="4">
    <location>
        <begin position="673"/>
        <end position="682"/>
    </location>
</feature>
<dbReference type="InterPro" id="IPR015943">
    <property type="entry name" value="WD40/YVTN_repeat-like_dom_sf"/>
</dbReference>
<evidence type="ECO:0000313" key="5">
    <source>
        <dbReference type="EMBL" id="ROW05499.1"/>
    </source>
</evidence>
<dbReference type="Proteomes" id="UP000284375">
    <property type="component" value="Unassembled WGS sequence"/>
</dbReference>
<evidence type="ECO:0000256" key="4">
    <source>
        <dbReference type="SAM" id="MobiDB-lite"/>
    </source>
</evidence>
<protein>
    <submittedName>
        <fullName evidence="5">Uncharacterized protein</fullName>
    </submittedName>
</protein>
<comment type="subcellular location">
    <subcellularLocation>
        <location evidence="1">Nucleus</location>
    </subcellularLocation>
</comment>
<sequence length="757" mass="84503">MRTRKSNKSKRYSYADTYGIASDEDAEVTPEVQEAEDDVDFDVNQAEETHHVSGDDDDAEDGVLNDEGGEDEDLSMNDKVEDVVDVDEEFIAVESEDDGDADITSTVKKVPRGRGGWKKKLLKRATVHGVPPYPANLQQTRVYDGPLKRWLRTTQLLNVLYGPEPAHIRVMRGLARKWFENHVLPSRSYTGEGGVMESPWLAEDYEVEQKQWSKVWYERYRAAAKGSLQQSRKIRSEHVEMFKPPQDDLICSLGPFNAQRLVRTRYGFGQPVLETGEPMEAVDPGSQNATSPRGWLLDTGGLPLGIGWAPVSGHKEQFLAVCTVPYSDQEPKYAGAPDEHPEEMKRGSIQIWSIPCHKDDGSHSRLVHHLWFDWGRPKRLQWCPVPPPDESKIGILAVLCADGQVRVFEVLKPVSSQVNYEWMTSPIATLGFTDEYMVLATSLTWVGTNRLCLGHTDGSISLWSIYPRKLLLRKSIHISYILDVASGFPSHPYHIASTPVGGSPTLTDLNLPSSETTHTPIVGAVNFQSNLTDWNDHLQGFFGMHPSPTPQQTVIGWAHIRFFVQSRTLMTTPSAPICLASGKTHPFVLVGCADGSLWAMNPLRVLFRDRTDPIYKLKVMQHEFRPAAKLNIPLQPGEETRGAARILQGFLPEVNSNPRAEFVREINLSRLNKKSKSKKKKSSRPEADDGDGVDDDGLSRGEGKALAKSLDRTRAMVHEARTRVVVAAWNPNVEYGWWAAAAMGSGLVKIMDLGIDE</sequence>
<dbReference type="InterPro" id="IPR036322">
    <property type="entry name" value="WD40_repeat_dom_sf"/>
</dbReference>
<dbReference type="EMBL" id="LJZO01000001">
    <property type="protein sequence ID" value="ROW05499.1"/>
    <property type="molecule type" value="Genomic_DNA"/>
</dbReference>
<feature type="compositionally biased region" description="Acidic residues" evidence="4">
    <location>
        <begin position="22"/>
        <end position="41"/>
    </location>
</feature>
<feature type="region of interest" description="Disordered" evidence="4">
    <location>
        <begin position="1"/>
        <end position="78"/>
    </location>
</feature>
<evidence type="ECO:0000256" key="2">
    <source>
        <dbReference type="ARBA" id="ARBA00023163"/>
    </source>
</evidence>
<accession>A0A423WPR2</accession>
<feature type="compositionally biased region" description="Acidic residues" evidence="4">
    <location>
        <begin position="55"/>
        <end position="75"/>
    </location>
</feature>
<keyword evidence="6" id="KW-1185">Reference proteome</keyword>
<dbReference type="PANTHER" id="PTHR15052:SF2">
    <property type="entry name" value="GENERAL TRANSCRIPTION FACTOR 3C POLYPEPTIDE 2"/>
    <property type="match status" value="1"/>
</dbReference>
<feature type="compositionally biased region" description="Basic residues" evidence="4">
    <location>
        <begin position="1"/>
        <end position="11"/>
    </location>
</feature>
<name>A0A423WPR2_CYTCH</name>
<proteinExistence type="predicted"/>
<keyword evidence="3" id="KW-0539">Nucleus</keyword>
<dbReference type="SUPFAM" id="SSF50978">
    <property type="entry name" value="WD40 repeat-like"/>
    <property type="match status" value="1"/>
</dbReference>
<organism evidence="5 6">
    <name type="scientific">Cytospora chrysosperma</name>
    <name type="common">Cytospora canker fungus</name>
    <name type="synonym">Sphaeria chrysosperma</name>
    <dbReference type="NCBI Taxonomy" id="252740"/>
    <lineage>
        <taxon>Eukaryota</taxon>
        <taxon>Fungi</taxon>
        <taxon>Dikarya</taxon>
        <taxon>Ascomycota</taxon>
        <taxon>Pezizomycotina</taxon>
        <taxon>Sordariomycetes</taxon>
        <taxon>Sordariomycetidae</taxon>
        <taxon>Diaporthales</taxon>
        <taxon>Cytosporaceae</taxon>
        <taxon>Cytospora</taxon>
    </lineage>
</organism>
<evidence type="ECO:0000256" key="3">
    <source>
        <dbReference type="ARBA" id="ARBA00023242"/>
    </source>
</evidence>
<dbReference type="GO" id="GO:0006383">
    <property type="term" value="P:transcription by RNA polymerase III"/>
    <property type="evidence" value="ECO:0007669"/>
    <property type="project" value="TreeGrafter"/>
</dbReference>
<dbReference type="GO" id="GO:0000127">
    <property type="term" value="C:transcription factor TFIIIC complex"/>
    <property type="evidence" value="ECO:0007669"/>
    <property type="project" value="TreeGrafter"/>
</dbReference>
<dbReference type="GO" id="GO:0005634">
    <property type="term" value="C:nucleus"/>
    <property type="evidence" value="ECO:0007669"/>
    <property type="project" value="UniProtKB-SubCell"/>
</dbReference>
<feature type="compositionally biased region" description="Basic and acidic residues" evidence="4">
    <location>
        <begin position="697"/>
        <end position="711"/>
    </location>
</feature>
<gene>
    <name evidence="5" type="ORF">VSDG_00449</name>
</gene>
<reference evidence="5 6" key="1">
    <citation type="submission" date="2015-09" db="EMBL/GenBank/DDBJ databases">
        <title>Host preference determinants of Valsa canker pathogens revealed by comparative genomics.</title>
        <authorList>
            <person name="Yin Z."/>
            <person name="Huang L."/>
        </authorList>
    </citation>
    <scope>NUCLEOTIDE SEQUENCE [LARGE SCALE GENOMIC DNA]</scope>
    <source>
        <strain evidence="5 6">YSFL</strain>
    </source>
</reference>
<dbReference type="PANTHER" id="PTHR15052">
    <property type="entry name" value="RNA POLYMERASE III TRANSCRIPTION INITIATION FACTOR COMPLEX SUBUNIT"/>
    <property type="match status" value="1"/>
</dbReference>
<dbReference type="STRING" id="252740.A0A423WPR2"/>
<dbReference type="Gene3D" id="2.130.10.10">
    <property type="entry name" value="YVTN repeat-like/Quinoprotein amine dehydrogenase"/>
    <property type="match status" value="1"/>
</dbReference>
<dbReference type="AlphaFoldDB" id="A0A423WPR2"/>
<feature type="region of interest" description="Disordered" evidence="4">
    <location>
        <begin position="673"/>
        <end position="711"/>
    </location>
</feature>
<evidence type="ECO:0000313" key="6">
    <source>
        <dbReference type="Proteomes" id="UP000284375"/>
    </source>
</evidence>
<keyword evidence="2" id="KW-0804">Transcription</keyword>
<evidence type="ECO:0000256" key="1">
    <source>
        <dbReference type="ARBA" id="ARBA00004123"/>
    </source>
</evidence>
<dbReference type="InterPro" id="IPR052416">
    <property type="entry name" value="GTF3C_component"/>
</dbReference>
<comment type="caution">
    <text evidence="5">The sequence shown here is derived from an EMBL/GenBank/DDBJ whole genome shotgun (WGS) entry which is preliminary data.</text>
</comment>